<protein>
    <submittedName>
        <fullName evidence="3">Phosphoinositide phospholipase C 4</fullName>
    </submittedName>
</protein>
<dbReference type="InterPro" id="IPR035892">
    <property type="entry name" value="C2_domain_sf"/>
</dbReference>
<dbReference type="EMBL" id="JBBWWR010000013">
    <property type="protein sequence ID" value="KAK8955941.1"/>
    <property type="molecule type" value="Genomic_DNA"/>
</dbReference>
<evidence type="ECO:0000259" key="2">
    <source>
        <dbReference type="PROSITE" id="PS50004"/>
    </source>
</evidence>
<feature type="domain" description="C2" evidence="2">
    <location>
        <begin position="3"/>
        <end position="150"/>
    </location>
</feature>
<gene>
    <name evidence="3" type="primary">PLC4</name>
    <name evidence="3" type="ORF">KSP40_PGU013604</name>
</gene>
<feature type="chain" id="PRO_5046971762" evidence="1">
    <location>
        <begin position="32"/>
        <end position="168"/>
    </location>
</feature>
<name>A0ABR2M0C4_9ASPA</name>
<reference evidence="3 4" key="1">
    <citation type="journal article" date="2022" name="Nat. Plants">
        <title>Genomes of leafy and leafless Platanthera orchids illuminate the evolution of mycoheterotrophy.</title>
        <authorList>
            <person name="Li M.H."/>
            <person name="Liu K.W."/>
            <person name="Li Z."/>
            <person name="Lu H.C."/>
            <person name="Ye Q.L."/>
            <person name="Zhang D."/>
            <person name="Wang J.Y."/>
            <person name="Li Y.F."/>
            <person name="Zhong Z.M."/>
            <person name="Liu X."/>
            <person name="Yu X."/>
            <person name="Liu D.K."/>
            <person name="Tu X.D."/>
            <person name="Liu B."/>
            <person name="Hao Y."/>
            <person name="Liao X.Y."/>
            <person name="Jiang Y.T."/>
            <person name="Sun W.H."/>
            <person name="Chen J."/>
            <person name="Chen Y.Q."/>
            <person name="Ai Y."/>
            <person name="Zhai J.W."/>
            <person name="Wu S.S."/>
            <person name="Zhou Z."/>
            <person name="Hsiao Y.Y."/>
            <person name="Wu W.L."/>
            <person name="Chen Y.Y."/>
            <person name="Lin Y.F."/>
            <person name="Hsu J.L."/>
            <person name="Li C.Y."/>
            <person name="Wang Z.W."/>
            <person name="Zhao X."/>
            <person name="Zhong W.Y."/>
            <person name="Ma X.K."/>
            <person name="Ma L."/>
            <person name="Huang J."/>
            <person name="Chen G.Z."/>
            <person name="Huang M.Z."/>
            <person name="Huang L."/>
            <person name="Peng D.H."/>
            <person name="Luo Y.B."/>
            <person name="Zou S.Q."/>
            <person name="Chen S.P."/>
            <person name="Lan S."/>
            <person name="Tsai W.C."/>
            <person name="Van de Peer Y."/>
            <person name="Liu Z.J."/>
        </authorList>
    </citation>
    <scope>NUCLEOTIDE SEQUENCE [LARGE SCALE GENOMIC DNA]</scope>
    <source>
        <strain evidence="3">Lor288</strain>
    </source>
</reference>
<evidence type="ECO:0000313" key="3">
    <source>
        <dbReference type="EMBL" id="KAK8955941.1"/>
    </source>
</evidence>
<evidence type="ECO:0000256" key="1">
    <source>
        <dbReference type="SAM" id="SignalP"/>
    </source>
</evidence>
<organism evidence="3 4">
    <name type="scientific">Platanthera guangdongensis</name>
    <dbReference type="NCBI Taxonomy" id="2320717"/>
    <lineage>
        <taxon>Eukaryota</taxon>
        <taxon>Viridiplantae</taxon>
        <taxon>Streptophyta</taxon>
        <taxon>Embryophyta</taxon>
        <taxon>Tracheophyta</taxon>
        <taxon>Spermatophyta</taxon>
        <taxon>Magnoliopsida</taxon>
        <taxon>Liliopsida</taxon>
        <taxon>Asparagales</taxon>
        <taxon>Orchidaceae</taxon>
        <taxon>Orchidoideae</taxon>
        <taxon>Orchideae</taxon>
        <taxon>Orchidinae</taxon>
        <taxon>Platanthera</taxon>
    </lineage>
</organism>
<keyword evidence="4" id="KW-1185">Reference proteome</keyword>
<dbReference type="PANTHER" id="PTHR10336">
    <property type="entry name" value="PHOSPHOINOSITIDE-SPECIFIC PHOSPHOLIPASE C FAMILY PROTEIN"/>
    <property type="match status" value="1"/>
</dbReference>
<dbReference type="CDD" id="cd00275">
    <property type="entry name" value="C2_PLC_like"/>
    <property type="match status" value="1"/>
</dbReference>
<dbReference type="InterPro" id="IPR000008">
    <property type="entry name" value="C2_dom"/>
</dbReference>
<accession>A0ABR2M0C4</accession>
<keyword evidence="1" id="KW-0732">Signal</keyword>
<dbReference type="PANTHER" id="PTHR10336:SF204">
    <property type="entry name" value="PHOSPHOINOSITIDE PHOSPHOLIPASE C 4-RELATED"/>
    <property type="match status" value="1"/>
</dbReference>
<proteinExistence type="predicted"/>
<feature type="signal peptide" evidence="1">
    <location>
        <begin position="1"/>
        <end position="31"/>
    </location>
</feature>
<dbReference type="Gene3D" id="2.60.40.150">
    <property type="entry name" value="C2 domain"/>
    <property type="match status" value="1"/>
</dbReference>
<sequence>MTRAAEQRPNKKRNPIAMALIPCYLLASVRGQVQLDEVFPQYRTIWQVQLYLQTRVTGVSVEYQVRTGTRYVGIAGVPADCIMKETNTIEDEWTPAWSKEFAFPLTVPELALLRIEVHEYDISAKDDFGGQTCLPVSELKPGIRCVPLCNRKGIQYKSVRLLMEFIFT</sequence>
<dbReference type="Proteomes" id="UP001412067">
    <property type="component" value="Unassembled WGS sequence"/>
</dbReference>
<evidence type="ECO:0000313" key="4">
    <source>
        <dbReference type="Proteomes" id="UP001412067"/>
    </source>
</evidence>
<dbReference type="Pfam" id="PF00168">
    <property type="entry name" value="C2"/>
    <property type="match status" value="1"/>
</dbReference>
<dbReference type="PROSITE" id="PS50004">
    <property type="entry name" value="C2"/>
    <property type="match status" value="1"/>
</dbReference>
<dbReference type="InterPro" id="IPR001192">
    <property type="entry name" value="PI-PLC_fam"/>
</dbReference>
<comment type="caution">
    <text evidence="3">The sequence shown here is derived from an EMBL/GenBank/DDBJ whole genome shotgun (WGS) entry which is preliminary data.</text>
</comment>
<dbReference type="SUPFAM" id="SSF49562">
    <property type="entry name" value="C2 domain (Calcium/lipid-binding domain, CaLB)"/>
    <property type="match status" value="1"/>
</dbReference>